<comment type="subcellular location">
    <subcellularLocation>
        <location evidence="1">Membrane</location>
    </subcellularLocation>
</comment>
<sequence length="128" mass="14616">MPKMNLLGKFFARGLAAYEGEKWIEDRRIMIAFMVEYGGFIARAASGTSHEEGRRIYQLQAQQAVLFVQAAQYLLRIPDDKRLPTTRNKRIKALETEIWEMLGGREHAMGTGTGRNDDLLSLLLESNR</sequence>
<dbReference type="GO" id="GO:0016020">
    <property type="term" value="C:membrane"/>
    <property type="evidence" value="ECO:0007669"/>
    <property type="project" value="UniProtKB-SubCell"/>
</dbReference>
<evidence type="ECO:0000256" key="4">
    <source>
        <dbReference type="ARBA" id="ARBA00022723"/>
    </source>
</evidence>
<reference evidence="9 10" key="1">
    <citation type="submission" date="2022-12" db="EMBL/GenBank/DDBJ databases">
        <title>Chromosome-scale assembly of the Ensete ventricosum genome.</title>
        <authorList>
            <person name="Dussert Y."/>
            <person name="Stocks J."/>
            <person name="Wendawek A."/>
            <person name="Woldeyes F."/>
            <person name="Nichols R.A."/>
            <person name="Borrell J.S."/>
        </authorList>
    </citation>
    <scope>NUCLEOTIDE SEQUENCE [LARGE SCALE GENOMIC DNA]</scope>
    <source>
        <strain evidence="10">cv. Maze</strain>
        <tissue evidence="9">Seeds</tissue>
    </source>
</reference>
<evidence type="ECO:0000256" key="5">
    <source>
        <dbReference type="ARBA" id="ARBA00023002"/>
    </source>
</evidence>
<keyword evidence="6" id="KW-0408">Iron</keyword>
<evidence type="ECO:0000256" key="6">
    <source>
        <dbReference type="ARBA" id="ARBA00023004"/>
    </source>
</evidence>
<dbReference type="GO" id="GO:0006629">
    <property type="term" value="P:lipid metabolic process"/>
    <property type="evidence" value="ECO:0007669"/>
    <property type="project" value="UniProtKB-ARBA"/>
</dbReference>
<dbReference type="PANTHER" id="PTHR24282">
    <property type="entry name" value="CYTOCHROME P450 FAMILY MEMBER"/>
    <property type="match status" value="1"/>
</dbReference>
<evidence type="ECO:0000256" key="3">
    <source>
        <dbReference type="ARBA" id="ARBA00022617"/>
    </source>
</evidence>
<evidence type="ECO:0000256" key="1">
    <source>
        <dbReference type="ARBA" id="ARBA00004370"/>
    </source>
</evidence>
<proteinExistence type="inferred from homology"/>
<dbReference type="InterPro" id="IPR050665">
    <property type="entry name" value="Cytochrome_P450_Monooxygen"/>
</dbReference>
<comment type="similarity">
    <text evidence="2">Belongs to the cytochrome P450 family.</text>
</comment>
<keyword evidence="4" id="KW-0479">Metal-binding</keyword>
<dbReference type="Gene3D" id="1.20.120.990">
    <property type="entry name" value="Glycosyltransferase family 88, C-terminal domain"/>
    <property type="match status" value="1"/>
</dbReference>
<dbReference type="EMBL" id="JAQQAF010000004">
    <property type="protein sequence ID" value="KAJ8492529.1"/>
    <property type="molecule type" value="Genomic_DNA"/>
</dbReference>
<name>A0AAV8PPU6_ENSVE</name>
<keyword evidence="10" id="KW-1185">Reference proteome</keyword>
<dbReference type="Proteomes" id="UP001222027">
    <property type="component" value="Unassembled WGS sequence"/>
</dbReference>
<keyword evidence="8" id="KW-0472">Membrane</keyword>
<dbReference type="GO" id="GO:0046872">
    <property type="term" value="F:metal ion binding"/>
    <property type="evidence" value="ECO:0007669"/>
    <property type="project" value="UniProtKB-KW"/>
</dbReference>
<keyword evidence="5" id="KW-0560">Oxidoreductase</keyword>
<evidence type="ECO:0000256" key="8">
    <source>
        <dbReference type="ARBA" id="ARBA00023136"/>
    </source>
</evidence>
<gene>
    <name evidence="9" type="ORF">OPV22_014250</name>
</gene>
<organism evidence="9 10">
    <name type="scientific">Ensete ventricosum</name>
    <name type="common">Abyssinian banana</name>
    <name type="synonym">Musa ensete</name>
    <dbReference type="NCBI Taxonomy" id="4639"/>
    <lineage>
        <taxon>Eukaryota</taxon>
        <taxon>Viridiplantae</taxon>
        <taxon>Streptophyta</taxon>
        <taxon>Embryophyta</taxon>
        <taxon>Tracheophyta</taxon>
        <taxon>Spermatophyta</taxon>
        <taxon>Magnoliopsida</taxon>
        <taxon>Liliopsida</taxon>
        <taxon>Zingiberales</taxon>
        <taxon>Musaceae</taxon>
        <taxon>Ensete</taxon>
    </lineage>
</organism>
<comment type="caution">
    <text evidence="9">The sequence shown here is derived from an EMBL/GenBank/DDBJ whole genome shotgun (WGS) entry which is preliminary data.</text>
</comment>
<evidence type="ECO:0000313" key="10">
    <source>
        <dbReference type="Proteomes" id="UP001222027"/>
    </source>
</evidence>
<dbReference type="PANTHER" id="PTHR24282:SF255">
    <property type="entry name" value="CYTOCHROME P450 72A11-RELATED"/>
    <property type="match status" value="1"/>
</dbReference>
<evidence type="ECO:0000256" key="7">
    <source>
        <dbReference type="ARBA" id="ARBA00023033"/>
    </source>
</evidence>
<dbReference type="GO" id="GO:0004497">
    <property type="term" value="F:monooxygenase activity"/>
    <property type="evidence" value="ECO:0007669"/>
    <property type="project" value="UniProtKB-KW"/>
</dbReference>
<dbReference type="AlphaFoldDB" id="A0AAV8PPU6"/>
<evidence type="ECO:0000256" key="2">
    <source>
        <dbReference type="ARBA" id="ARBA00010617"/>
    </source>
</evidence>
<keyword evidence="7" id="KW-0503">Monooxygenase</keyword>
<evidence type="ECO:0000313" key="9">
    <source>
        <dbReference type="EMBL" id="KAJ8492529.1"/>
    </source>
</evidence>
<protein>
    <submittedName>
        <fullName evidence="9">Uncharacterized protein</fullName>
    </submittedName>
</protein>
<accession>A0AAV8PPU6</accession>
<keyword evidence="3" id="KW-0349">Heme</keyword>